<evidence type="ECO:0000313" key="1">
    <source>
        <dbReference type="EMBL" id="TNV78513.1"/>
    </source>
</evidence>
<comment type="caution">
    <text evidence="1">The sequence shown here is derived from an EMBL/GenBank/DDBJ whole genome shotgun (WGS) entry which is preliminary data.</text>
</comment>
<name>A0A8J8T1Y2_HALGN</name>
<dbReference type="Proteomes" id="UP000785679">
    <property type="component" value="Unassembled WGS sequence"/>
</dbReference>
<proteinExistence type="predicted"/>
<dbReference type="EMBL" id="RRYP01010229">
    <property type="protein sequence ID" value="TNV78513.1"/>
    <property type="molecule type" value="Genomic_DNA"/>
</dbReference>
<dbReference type="InterPro" id="IPR015915">
    <property type="entry name" value="Kelch-typ_b-propeller"/>
</dbReference>
<organism evidence="1 2">
    <name type="scientific">Halteria grandinella</name>
    <dbReference type="NCBI Taxonomy" id="5974"/>
    <lineage>
        <taxon>Eukaryota</taxon>
        <taxon>Sar</taxon>
        <taxon>Alveolata</taxon>
        <taxon>Ciliophora</taxon>
        <taxon>Intramacronucleata</taxon>
        <taxon>Spirotrichea</taxon>
        <taxon>Stichotrichia</taxon>
        <taxon>Sporadotrichida</taxon>
        <taxon>Halteriidae</taxon>
        <taxon>Halteria</taxon>
    </lineage>
</organism>
<dbReference type="SUPFAM" id="SSF50965">
    <property type="entry name" value="Galactose oxidase, central domain"/>
    <property type="match status" value="1"/>
</dbReference>
<dbReference type="AlphaFoldDB" id="A0A8J8T1Y2"/>
<dbReference type="InterPro" id="IPR011043">
    <property type="entry name" value="Gal_Oxase/kelch_b-propeller"/>
</dbReference>
<evidence type="ECO:0000313" key="2">
    <source>
        <dbReference type="Proteomes" id="UP000785679"/>
    </source>
</evidence>
<gene>
    <name evidence="1" type="ORF">FGO68_gene5881</name>
</gene>
<protein>
    <submittedName>
        <fullName evidence="1">Uncharacterized protein</fullName>
    </submittedName>
</protein>
<accession>A0A8J8T1Y2</accession>
<keyword evidence="2" id="KW-1185">Reference proteome</keyword>
<reference evidence="1" key="1">
    <citation type="submission" date="2019-06" db="EMBL/GenBank/DDBJ databases">
        <authorList>
            <person name="Zheng W."/>
        </authorList>
    </citation>
    <scope>NUCLEOTIDE SEQUENCE</scope>
    <source>
        <strain evidence="1">QDHG01</strain>
    </source>
</reference>
<sequence>MIRMIIIIYQISANQVHLILMELISSASSMMIPSLPLSAKTFYSIIPKQHELMFKCTRTKVLPIRRLAFDFAKSYCFSIVLSFLDQLEELKLQQLSGYFYKVQIPRCLGHQFKINSRRKRLHFLNKDELIIFDLERMTKIKRKIRIQLLNSFIGTSSIEVFGEIYFTCLWVENSFVDSKQFQKFDESTCQFIKLSPMKFKRFLPTITSCRNRYIIVASYNNEISSEPNTCEMYDIVQDHWVTLPNLIYTYRPPKIIVMKDRYLYKFSSDSLKGKLQVLDLQPLINQGQNSISELLIEQMKWRSINVEITLDKIYEIRFCIPQMSEDKFFLFGSTYKNADLLYSYDIANNDLQVINKAPFSQLTLNQIVQNDDNSFMYLKQTHHSDKNRKVFQYFFKDAEIECVDTLPANNSEDTKIPTIPKSIKLQVEKGFQKLIDFTPSVWESD</sequence>
<dbReference type="Gene3D" id="2.120.10.80">
    <property type="entry name" value="Kelch-type beta propeller"/>
    <property type="match status" value="1"/>
</dbReference>